<dbReference type="AlphaFoldDB" id="A0A2V3IP72"/>
<evidence type="ECO:0000256" key="3">
    <source>
        <dbReference type="ARBA" id="ARBA00022968"/>
    </source>
</evidence>
<dbReference type="InterPro" id="IPR029044">
    <property type="entry name" value="Nucleotide-diphossugar_trans"/>
</dbReference>
<keyword evidence="2" id="KW-0812">Transmembrane</keyword>
<protein>
    <submittedName>
        <fullName evidence="8">LARGE xylosyl-and glucuronyltransferase 2</fullName>
    </submittedName>
</protein>
<gene>
    <name evidence="8" type="ORF">BWQ96_06338</name>
</gene>
<proteinExistence type="predicted"/>
<organism evidence="8 9">
    <name type="scientific">Gracilariopsis chorda</name>
    <dbReference type="NCBI Taxonomy" id="448386"/>
    <lineage>
        <taxon>Eukaryota</taxon>
        <taxon>Rhodophyta</taxon>
        <taxon>Florideophyceae</taxon>
        <taxon>Rhodymeniophycidae</taxon>
        <taxon>Gracilariales</taxon>
        <taxon>Gracilariaceae</taxon>
        <taxon>Gracilariopsis</taxon>
    </lineage>
</organism>
<evidence type="ECO:0000256" key="2">
    <source>
        <dbReference type="ARBA" id="ARBA00022692"/>
    </source>
</evidence>
<comment type="caution">
    <text evidence="8">The sequence shown here is derived from an EMBL/GenBank/DDBJ whole genome shotgun (WGS) entry which is preliminary data.</text>
</comment>
<evidence type="ECO:0000256" key="6">
    <source>
        <dbReference type="ARBA" id="ARBA00023180"/>
    </source>
</evidence>
<evidence type="ECO:0000313" key="8">
    <source>
        <dbReference type="EMBL" id="PXF43872.1"/>
    </source>
</evidence>
<dbReference type="PANTHER" id="PTHR12270:SF52">
    <property type="entry name" value="GLYCOSYLTRANSFERASE-LIKE PROTEIN GNT13-RELATED"/>
    <property type="match status" value="1"/>
</dbReference>
<keyword evidence="6" id="KW-0325">Glycoprotein</keyword>
<sequence length="667" mass="75286">MAIALLLHKALSHTKQFQRPSEPLKPDLPESLTTHSASKCETPTQPRMRPRSLGSTCIRQIDATATRLSLEVNAPRNGKFTIFLQAKGNGESIASASVTIPTVNGSSSFVYVVENLLHDTPYTAILQEGTPLCRVSVFTLPPGNLVQNPSFETDAPPLFLATRFHERETPRSWTPFYNGGAVRHCGPFVDPYDTYSVYIPRSGDCFLLLGPHYQHNAWQSFTPQEDLFYGAHQSVRLWQKAKHVSINAWYLTSAIVLNSLHRDCKSCKDALSLVIGVVTVDGQWHDGATIPLVASTNWTKVCVFLSAPRAISSVHVYFHFHEHSRGHIFVDDVSLVVDDISTEKTKEESCHTLNIEPSPVSQSTTPHIHLRSGIRPNPSQLTIAVPLTYDRILRLEAMSRLYGGGPIVAAVLIREEQEARLFEQVWQKTAWLRNYVDVGFLKRSADEVALPINALRNAAVRLAQTEFVMMLDVDMTPATKAFDCFRSNSSTYLSALLPKHERRIAVLPVFITHIHHKLACDKEELLVQLNSRVGTSYCAHSQKANRVKRWYAANQGVETFFTTDYEPYGIVRRELHPHYDERFSGYGFNKIAWAVAASRWGYSFIVLDDAFVTHLNHVENSWVSDMDVPHYLVTWRRFLGFVSEEGSDEDRPRVIGTERSPFESRTR</sequence>
<keyword evidence="5" id="KW-0472">Membrane</keyword>
<evidence type="ECO:0000256" key="4">
    <source>
        <dbReference type="ARBA" id="ARBA00022989"/>
    </source>
</evidence>
<feature type="compositionally biased region" description="Polar residues" evidence="7">
    <location>
        <begin position="31"/>
        <end position="45"/>
    </location>
</feature>
<keyword evidence="9" id="KW-1185">Reference proteome</keyword>
<reference evidence="8 9" key="1">
    <citation type="journal article" date="2018" name="Mol. Biol. Evol.">
        <title>Analysis of the draft genome of the red seaweed Gracilariopsis chorda provides insights into genome size evolution in Rhodophyta.</title>
        <authorList>
            <person name="Lee J."/>
            <person name="Yang E.C."/>
            <person name="Graf L."/>
            <person name="Yang J.H."/>
            <person name="Qiu H."/>
            <person name="Zel Zion U."/>
            <person name="Chan C.X."/>
            <person name="Stephens T.G."/>
            <person name="Weber A.P.M."/>
            <person name="Boo G.H."/>
            <person name="Boo S.M."/>
            <person name="Kim K.M."/>
            <person name="Shin Y."/>
            <person name="Jung M."/>
            <person name="Lee S.J."/>
            <person name="Yim H.S."/>
            <person name="Lee J.H."/>
            <person name="Bhattacharya D."/>
            <person name="Yoon H.S."/>
        </authorList>
    </citation>
    <scope>NUCLEOTIDE SEQUENCE [LARGE SCALE GENOMIC DNA]</scope>
    <source>
        <strain evidence="8 9">SKKU-2015</strain>
        <tissue evidence="8">Whole body</tissue>
    </source>
</reference>
<evidence type="ECO:0000256" key="1">
    <source>
        <dbReference type="ARBA" id="ARBA00004606"/>
    </source>
</evidence>
<keyword evidence="3" id="KW-0735">Signal-anchor</keyword>
<dbReference type="PANTHER" id="PTHR12270">
    <property type="entry name" value="GLYCOSYLTRANSFERASE-RELATED"/>
    <property type="match status" value="1"/>
</dbReference>
<dbReference type="GO" id="GO:0016020">
    <property type="term" value="C:membrane"/>
    <property type="evidence" value="ECO:0007669"/>
    <property type="project" value="UniProtKB-SubCell"/>
</dbReference>
<evidence type="ECO:0000256" key="5">
    <source>
        <dbReference type="ARBA" id="ARBA00023136"/>
    </source>
</evidence>
<dbReference type="Gene3D" id="2.60.120.260">
    <property type="entry name" value="Galactose-binding domain-like"/>
    <property type="match status" value="1"/>
</dbReference>
<dbReference type="Gene3D" id="3.90.550.10">
    <property type="entry name" value="Spore Coat Polysaccharide Biosynthesis Protein SpsA, Chain A"/>
    <property type="match status" value="1"/>
</dbReference>
<dbReference type="OrthoDB" id="6046at2759"/>
<dbReference type="GO" id="GO:0042285">
    <property type="term" value="F:xylosyltransferase activity"/>
    <property type="evidence" value="ECO:0007669"/>
    <property type="project" value="TreeGrafter"/>
</dbReference>
<keyword evidence="8" id="KW-0808">Transferase</keyword>
<dbReference type="GO" id="GO:0015020">
    <property type="term" value="F:glucuronosyltransferase activity"/>
    <property type="evidence" value="ECO:0007669"/>
    <property type="project" value="TreeGrafter"/>
</dbReference>
<evidence type="ECO:0000313" key="9">
    <source>
        <dbReference type="Proteomes" id="UP000247409"/>
    </source>
</evidence>
<dbReference type="InterPro" id="IPR051292">
    <property type="entry name" value="Xyl/GlcA_transferase"/>
</dbReference>
<dbReference type="EMBL" id="NBIV01000108">
    <property type="protein sequence ID" value="PXF43872.1"/>
    <property type="molecule type" value="Genomic_DNA"/>
</dbReference>
<feature type="region of interest" description="Disordered" evidence="7">
    <location>
        <begin position="15"/>
        <end position="52"/>
    </location>
</feature>
<dbReference type="Proteomes" id="UP000247409">
    <property type="component" value="Unassembled WGS sequence"/>
</dbReference>
<keyword evidence="4" id="KW-1133">Transmembrane helix</keyword>
<dbReference type="Pfam" id="PF13896">
    <property type="entry name" value="Glyco_transf_49"/>
    <property type="match status" value="1"/>
</dbReference>
<dbReference type="SUPFAM" id="SSF53448">
    <property type="entry name" value="Nucleotide-diphospho-sugar transferases"/>
    <property type="match status" value="1"/>
</dbReference>
<feature type="region of interest" description="Disordered" evidence="7">
    <location>
        <begin position="647"/>
        <end position="667"/>
    </location>
</feature>
<comment type="subcellular location">
    <subcellularLocation>
        <location evidence="1">Membrane</location>
        <topology evidence="1">Single-pass type II membrane protein</topology>
    </subcellularLocation>
</comment>
<accession>A0A2V3IP72</accession>
<dbReference type="GO" id="GO:0035269">
    <property type="term" value="P:protein O-linked glycosylation via mannose"/>
    <property type="evidence" value="ECO:0007669"/>
    <property type="project" value="TreeGrafter"/>
</dbReference>
<evidence type="ECO:0000256" key="7">
    <source>
        <dbReference type="SAM" id="MobiDB-lite"/>
    </source>
</evidence>
<name>A0A2V3IP72_9FLOR</name>